<accession>A0A2P2MLT6</accession>
<evidence type="ECO:0000313" key="1">
    <source>
        <dbReference type="EMBL" id="MBX31184.1"/>
    </source>
</evidence>
<name>A0A2P2MLT6_RHIMU</name>
<dbReference type="EMBL" id="GGEC01050700">
    <property type="protein sequence ID" value="MBX31184.1"/>
    <property type="molecule type" value="Transcribed_RNA"/>
</dbReference>
<reference evidence="1" key="1">
    <citation type="submission" date="2018-02" db="EMBL/GenBank/DDBJ databases">
        <title>Rhizophora mucronata_Transcriptome.</title>
        <authorList>
            <person name="Meera S.P."/>
            <person name="Sreeshan A."/>
            <person name="Augustine A."/>
        </authorList>
    </citation>
    <scope>NUCLEOTIDE SEQUENCE</scope>
    <source>
        <tissue evidence="1">Leaf</tissue>
    </source>
</reference>
<protein>
    <submittedName>
        <fullName evidence="1">Uncharacterized protein</fullName>
    </submittedName>
</protein>
<organism evidence="1">
    <name type="scientific">Rhizophora mucronata</name>
    <name type="common">Asiatic mangrove</name>
    <dbReference type="NCBI Taxonomy" id="61149"/>
    <lineage>
        <taxon>Eukaryota</taxon>
        <taxon>Viridiplantae</taxon>
        <taxon>Streptophyta</taxon>
        <taxon>Embryophyta</taxon>
        <taxon>Tracheophyta</taxon>
        <taxon>Spermatophyta</taxon>
        <taxon>Magnoliopsida</taxon>
        <taxon>eudicotyledons</taxon>
        <taxon>Gunneridae</taxon>
        <taxon>Pentapetalae</taxon>
        <taxon>rosids</taxon>
        <taxon>fabids</taxon>
        <taxon>Malpighiales</taxon>
        <taxon>Rhizophoraceae</taxon>
        <taxon>Rhizophora</taxon>
    </lineage>
</organism>
<dbReference type="AlphaFoldDB" id="A0A2P2MLT6"/>
<sequence length="19" mass="2353">MGVDFTRNFWSQKKFMSEN</sequence>
<proteinExistence type="predicted"/>